<evidence type="ECO:0000256" key="1">
    <source>
        <dbReference type="SAM" id="MobiDB-lite"/>
    </source>
</evidence>
<reference evidence="3" key="1">
    <citation type="journal article" date="2019" name="Int. J. Syst. Evol. Microbiol.">
        <title>The Global Catalogue of Microorganisms (GCM) 10K type strain sequencing project: providing services to taxonomists for standard genome sequencing and annotation.</title>
        <authorList>
            <consortium name="The Broad Institute Genomics Platform"/>
            <consortium name="The Broad Institute Genome Sequencing Center for Infectious Disease"/>
            <person name="Wu L."/>
            <person name="Ma J."/>
        </authorList>
    </citation>
    <scope>NUCLEOTIDE SEQUENCE [LARGE SCALE GENOMIC DNA]</scope>
    <source>
        <strain evidence="3">JCM 4738</strain>
    </source>
</reference>
<sequence length="83" mass="9238">MENEWSTGRAPTCQWARRTERVPVVETAARRPVETVVLRLGRTQTEVRLTDTGPKGLLIVFRSPGEAANPCGSDERRPGRPLP</sequence>
<organism evidence="2 3">
    <name type="scientific">Streptomyces cirratus</name>
    <dbReference type="NCBI Taxonomy" id="68187"/>
    <lineage>
        <taxon>Bacteria</taxon>
        <taxon>Bacillati</taxon>
        <taxon>Actinomycetota</taxon>
        <taxon>Actinomycetes</taxon>
        <taxon>Kitasatosporales</taxon>
        <taxon>Streptomycetaceae</taxon>
        <taxon>Streptomyces</taxon>
    </lineage>
</organism>
<name>A0ABQ3EY93_9ACTN</name>
<feature type="region of interest" description="Disordered" evidence="1">
    <location>
        <begin position="64"/>
        <end position="83"/>
    </location>
</feature>
<evidence type="ECO:0000313" key="3">
    <source>
        <dbReference type="Proteomes" id="UP000642673"/>
    </source>
</evidence>
<evidence type="ECO:0000313" key="2">
    <source>
        <dbReference type="EMBL" id="GHB55151.1"/>
    </source>
</evidence>
<comment type="caution">
    <text evidence="2">The sequence shown here is derived from an EMBL/GenBank/DDBJ whole genome shotgun (WGS) entry which is preliminary data.</text>
</comment>
<proteinExistence type="predicted"/>
<feature type="compositionally biased region" description="Basic and acidic residues" evidence="1">
    <location>
        <begin position="73"/>
        <end position="83"/>
    </location>
</feature>
<gene>
    <name evidence="2" type="ORF">GCM10010347_26330</name>
</gene>
<dbReference type="Proteomes" id="UP000642673">
    <property type="component" value="Unassembled WGS sequence"/>
</dbReference>
<accession>A0ABQ3EY93</accession>
<dbReference type="EMBL" id="BMVP01000004">
    <property type="protein sequence ID" value="GHB55151.1"/>
    <property type="molecule type" value="Genomic_DNA"/>
</dbReference>
<keyword evidence="3" id="KW-1185">Reference proteome</keyword>
<protein>
    <submittedName>
        <fullName evidence="2">Uncharacterized protein</fullName>
    </submittedName>
</protein>